<dbReference type="OrthoDB" id="1456570at2"/>
<protein>
    <submittedName>
        <fullName evidence="1">Uncharacterized protein</fullName>
    </submittedName>
</protein>
<sequence>MTFTCPVCGYAGLSEPARLLGGGGSHQICWSCGFEFGVSDDDLGYTYESWRAEWVARGMPWDSAGIRPAPAGWDPARQLVELRNAGNGRTEA</sequence>
<evidence type="ECO:0000313" key="1">
    <source>
        <dbReference type="EMBL" id="SHH34405.1"/>
    </source>
</evidence>
<evidence type="ECO:0000313" key="2">
    <source>
        <dbReference type="Proteomes" id="UP000186132"/>
    </source>
</evidence>
<organism evidence="1 2">
    <name type="scientific">Jatrophihabitans endophyticus</name>
    <dbReference type="NCBI Taxonomy" id="1206085"/>
    <lineage>
        <taxon>Bacteria</taxon>
        <taxon>Bacillati</taxon>
        <taxon>Actinomycetota</taxon>
        <taxon>Actinomycetes</taxon>
        <taxon>Jatrophihabitantales</taxon>
        <taxon>Jatrophihabitantaceae</taxon>
        <taxon>Jatrophihabitans</taxon>
    </lineage>
</organism>
<reference evidence="1 2" key="1">
    <citation type="submission" date="2016-11" db="EMBL/GenBank/DDBJ databases">
        <authorList>
            <person name="Jaros S."/>
            <person name="Januszkiewicz K."/>
            <person name="Wedrychowicz H."/>
        </authorList>
    </citation>
    <scope>NUCLEOTIDE SEQUENCE [LARGE SCALE GENOMIC DNA]</scope>
    <source>
        <strain evidence="1 2">DSM 45627</strain>
    </source>
</reference>
<proteinExistence type="predicted"/>
<dbReference type="EMBL" id="FQVU01000005">
    <property type="protein sequence ID" value="SHH34405.1"/>
    <property type="molecule type" value="Genomic_DNA"/>
</dbReference>
<gene>
    <name evidence="1" type="ORF">SAMN05443575_3759</name>
</gene>
<dbReference type="STRING" id="1206085.SAMN05443575_3759"/>
<accession>A0A1M5S7H5</accession>
<dbReference type="Proteomes" id="UP000186132">
    <property type="component" value="Unassembled WGS sequence"/>
</dbReference>
<dbReference type="AlphaFoldDB" id="A0A1M5S7H5"/>
<keyword evidence="2" id="KW-1185">Reference proteome</keyword>
<name>A0A1M5S7H5_9ACTN</name>